<dbReference type="Proteomes" id="UP001652621">
    <property type="component" value="Unplaced"/>
</dbReference>
<dbReference type="RefSeq" id="XP_058980202.1">
    <property type="nucleotide sequence ID" value="XM_059124219.1"/>
</dbReference>
<name>A0ABM3V342_MUSDO</name>
<reference evidence="3" key="1">
    <citation type="submission" date="2025-08" db="UniProtKB">
        <authorList>
            <consortium name="RefSeq"/>
        </authorList>
    </citation>
    <scope>IDENTIFICATION</scope>
    <source>
        <strain evidence="3">Aabys</strain>
        <tissue evidence="3">Whole body</tissue>
    </source>
</reference>
<gene>
    <name evidence="3" type="primary">LOC101891486</name>
</gene>
<feature type="compositionally biased region" description="Polar residues" evidence="1">
    <location>
        <begin position="871"/>
        <end position="886"/>
    </location>
</feature>
<evidence type="ECO:0000313" key="3">
    <source>
        <dbReference type="RefSeq" id="XP_058980202.1"/>
    </source>
</evidence>
<feature type="region of interest" description="Disordered" evidence="1">
    <location>
        <begin position="975"/>
        <end position="996"/>
    </location>
</feature>
<feature type="region of interest" description="Disordered" evidence="1">
    <location>
        <begin position="913"/>
        <end position="947"/>
    </location>
</feature>
<accession>A0ABM3V342</accession>
<keyword evidence="2" id="KW-1185">Reference proteome</keyword>
<organism evidence="2 3">
    <name type="scientific">Musca domestica</name>
    <name type="common">House fly</name>
    <dbReference type="NCBI Taxonomy" id="7370"/>
    <lineage>
        <taxon>Eukaryota</taxon>
        <taxon>Metazoa</taxon>
        <taxon>Ecdysozoa</taxon>
        <taxon>Arthropoda</taxon>
        <taxon>Hexapoda</taxon>
        <taxon>Insecta</taxon>
        <taxon>Pterygota</taxon>
        <taxon>Neoptera</taxon>
        <taxon>Endopterygota</taxon>
        <taxon>Diptera</taxon>
        <taxon>Brachycera</taxon>
        <taxon>Muscomorpha</taxon>
        <taxon>Muscoidea</taxon>
        <taxon>Muscidae</taxon>
        <taxon>Musca</taxon>
    </lineage>
</organism>
<feature type="compositionally biased region" description="Low complexity" evidence="1">
    <location>
        <begin position="613"/>
        <end position="624"/>
    </location>
</feature>
<feature type="region of interest" description="Disordered" evidence="1">
    <location>
        <begin position="586"/>
        <end position="633"/>
    </location>
</feature>
<feature type="compositionally biased region" description="Polar residues" evidence="1">
    <location>
        <begin position="915"/>
        <end position="924"/>
    </location>
</feature>
<evidence type="ECO:0000256" key="1">
    <source>
        <dbReference type="SAM" id="MobiDB-lite"/>
    </source>
</evidence>
<feature type="region of interest" description="Disordered" evidence="1">
    <location>
        <begin position="1228"/>
        <end position="1272"/>
    </location>
</feature>
<protein>
    <submittedName>
        <fullName evidence="3">Uncharacterized protein LOC101891486</fullName>
    </submittedName>
</protein>
<dbReference type="GeneID" id="101891486"/>
<feature type="compositionally biased region" description="Polar residues" evidence="1">
    <location>
        <begin position="598"/>
        <end position="612"/>
    </location>
</feature>
<feature type="compositionally biased region" description="Basic residues" evidence="1">
    <location>
        <begin position="978"/>
        <end position="989"/>
    </location>
</feature>
<feature type="compositionally biased region" description="Low complexity" evidence="1">
    <location>
        <begin position="925"/>
        <end position="947"/>
    </location>
</feature>
<dbReference type="PANTHER" id="PTHR21254">
    <property type="entry name" value="C2 DOMAIN-CONTAINING PROTEIN 3"/>
    <property type="match status" value="1"/>
</dbReference>
<feature type="compositionally biased region" description="Acidic residues" evidence="1">
    <location>
        <begin position="1238"/>
        <end position="1247"/>
    </location>
</feature>
<sequence length="1272" mass="142238">MNDFVHNLPPQFEECVKRDLQGYLEIEVSYISFVTKIIEEDNSESAKPPSSLWNGKILLNNNCVDNTKNIKEFPQSLQNICGRGSSSEQHKKQANKSVLSNIKCVQVKIVWFGEDRAESVANILVSCETLSSKRAKPQHQQLLRKKKNKHCQYFVVSSSSSTSASSSVAVNNNKLRYRICTSVGLFLDYLRSCKPIQIIVSSNSGSTTAANNNSNTLVLGQTQLRLPSILLRKFAFNIARGHKSFEHKSKIYTLYQRQQEEQQQANSSIKKSGEIQLRFKMMFAAPAAAATVVSMPLTTKHGGLHDKHHLHHHHHIHHHNAHMMVSKTKVAEPGDKSKRLSTQTKSEEIVEAMKKLDAKLVAYLAGETEITSKIPEEVVHDINLNDSDEQNITTRLDDLSPATKLNIFKTIHGIKLEMEALTLQPEGTKSMNLMASEIRPIFTVECQFSNELIKKVPRSDMFHIIQFESEKFQSLTQCTRFGQKDERAVKLDLDENGNELSEINLGRIYFTVWWREPGTCLNEMLGMGTLELSDLYNASLLEQCKRIEIQRRGRHLACLYFKITLQRNVTAANNILKKRNVFLPKQSSCDSDSDDKTPASSSAADKQNVSTSNAAQQPNQNQNNLATDKSSTEKGDYTENFWFVKHSKIQSSIPGQNNNSNKLQVAQSHFDDETTKIRLLKGFIYANEARNLELQSQPQKFLICRRFWLDEPVAAKADDGNKFNYQEQFSVINDDKFLQRVDKQYLHLELWQRMSSDDGNGNCEENLQAIGMVRIPLHQFYIAYRDAAITNHLCKGKLPVISIDAWAPIINWESGLKIGELKCLLAVGSEEQIKNLKDTRGFSITFNSEMATSLQERKLLQNLKPLQIASTSKNVPPSLPTANKAHSNLPAKSSAAKLKNTSDLLDMLNKVLMTPQPQSGGSPDTTMTAQSTAAASSAAMTSSASPSLKPLQQSNLKLFKFSLEIQKALGLPLNPAAKSKKGAKQRNASKKFPPNEAPNTYVTFQAEAGPYATYKSHEGMVYATTIVEKSCQPQWQQRYRLSATIDYLYNPQKRFILKVWKKSALDLAQGRTQPTPIEDAIIGFAALDLTVFTKGLHIAGRFNIVDFNGRINGQLEIRCHPLEEIPATNMATVGSTAQSGGDHLGVGAASTTSVDSVIDQFEQTLDLAHLNLGQAIKRKFTELEGISQRLRARLGDVTGTEIPLEFNAEQLDTWQPLSVDANDNDLDEFERDLNTPVAEDDEDDGGDGNEKQLKKNKKKQGTYESSPDGPSE</sequence>
<feature type="region of interest" description="Disordered" evidence="1">
    <location>
        <begin position="871"/>
        <end position="896"/>
    </location>
</feature>
<proteinExistence type="predicted"/>
<dbReference type="PANTHER" id="PTHR21254:SF1">
    <property type="entry name" value="C2 DOMAIN-CONTAINING PROTEIN 3"/>
    <property type="match status" value="1"/>
</dbReference>
<evidence type="ECO:0000313" key="2">
    <source>
        <dbReference type="Proteomes" id="UP001652621"/>
    </source>
</evidence>